<evidence type="ECO:0000313" key="3">
    <source>
        <dbReference type="Proteomes" id="UP000199087"/>
    </source>
</evidence>
<sequence length="301" mass="35088">MTIQKTGLKELLTLKLQSLVSELKVDFSAIAFYDPLNLEFRWRLAIGSLNNRYTSIVVRSGNGICGRTLKTKREFIITHFPEELQDESLEFPILIIEELKSAASIPLLFQSQMIGVLLIGQRTCRKFDAIEIESMKMAAEEIVRFYLLEREAERTNEDEKKEAKKSSLSRYFVKEKSNWGEKLEIILLDQRITLLSEEAQQSLISIFTFLFERVFKKEKNAKIKLIIELKSEQQFAVQIEAYPYLDLSREEFSHLADEVRKINGSIETIFDDRRTILTMNFFLSLLLRDQIWNPRPKTGTS</sequence>
<accession>A0A0U1NW31</accession>
<dbReference type="STRING" id="1499688.BN000_02150"/>
<dbReference type="SMART" id="SM00065">
    <property type="entry name" value="GAF"/>
    <property type="match status" value="1"/>
</dbReference>
<evidence type="ECO:0000313" key="2">
    <source>
        <dbReference type="EMBL" id="CRK82229.1"/>
    </source>
</evidence>
<feature type="domain" description="GAF" evidence="1">
    <location>
        <begin position="7"/>
        <end position="153"/>
    </location>
</feature>
<evidence type="ECO:0000259" key="1">
    <source>
        <dbReference type="SMART" id="SM00065"/>
    </source>
</evidence>
<gene>
    <name evidence="2" type="primary">nreA</name>
    <name evidence="2" type="ORF">BN000_02150</name>
</gene>
<dbReference type="AlphaFoldDB" id="A0A0U1NW31"/>
<dbReference type="SUPFAM" id="SSF55781">
    <property type="entry name" value="GAF domain-like"/>
    <property type="match status" value="1"/>
</dbReference>
<reference evidence="3" key="1">
    <citation type="submission" date="2015-05" db="EMBL/GenBank/DDBJ databases">
        <authorList>
            <person name="Urmite Genomes"/>
        </authorList>
    </citation>
    <scope>NUCLEOTIDE SEQUENCE [LARGE SCALE GENOMIC DNA]</scope>
    <source>
        <strain evidence="3">LF1</strain>
    </source>
</reference>
<proteinExistence type="predicted"/>
<dbReference type="RefSeq" id="WP_176699736.1">
    <property type="nucleotide sequence ID" value="NZ_CVRB01000002.1"/>
</dbReference>
<dbReference type="InterPro" id="IPR003018">
    <property type="entry name" value="GAF"/>
</dbReference>
<dbReference type="Proteomes" id="UP000199087">
    <property type="component" value="Unassembled WGS sequence"/>
</dbReference>
<dbReference type="InterPro" id="IPR029016">
    <property type="entry name" value="GAF-like_dom_sf"/>
</dbReference>
<name>A0A0U1NW31_9BACI</name>
<protein>
    <submittedName>
        <fullName evidence="2">Control of nitrate reduction</fullName>
    </submittedName>
</protein>
<keyword evidence="3" id="KW-1185">Reference proteome</keyword>
<dbReference type="Pfam" id="PF13185">
    <property type="entry name" value="GAF_2"/>
    <property type="match status" value="1"/>
</dbReference>
<organism evidence="2 3">
    <name type="scientific">Neobacillus massiliamazoniensis</name>
    <dbReference type="NCBI Taxonomy" id="1499688"/>
    <lineage>
        <taxon>Bacteria</taxon>
        <taxon>Bacillati</taxon>
        <taxon>Bacillota</taxon>
        <taxon>Bacilli</taxon>
        <taxon>Bacillales</taxon>
        <taxon>Bacillaceae</taxon>
        <taxon>Neobacillus</taxon>
    </lineage>
</organism>
<dbReference type="EMBL" id="CVRB01000002">
    <property type="protein sequence ID" value="CRK82229.1"/>
    <property type="molecule type" value="Genomic_DNA"/>
</dbReference>
<dbReference type="Gene3D" id="3.30.450.40">
    <property type="match status" value="1"/>
</dbReference>